<dbReference type="Proteomes" id="UP000000466">
    <property type="component" value="Chromosome"/>
</dbReference>
<dbReference type="HOGENOM" id="CLU_065859_2_1_6"/>
<feature type="chain" id="PRO_5003878218" evidence="3">
    <location>
        <begin position="24"/>
        <end position="267"/>
    </location>
</feature>
<dbReference type="RefSeq" id="WP_015047418.1">
    <property type="nucleotide sequence ID" value="NC_018868.3"/>
</dbReference>
<gene>
    <name evidence="5" type="ordered locus">M5M_10365</name>
</gene>
<accession>K4KJE7</accession>
<evidence type="ECO:0000259" key="4">
    <source>
        <dbReference type="Pfam" id="PF13472"/>
    </source>
</evidence>
<protein>
    <submittedName>
        <fullName evidence="5">Carbohydrate esterase family 12 domain-containing protein</fullName>
    </submittedName>
</protein>
<sequence>MNPLRRCGLWLAALLLCTHATVASEPPVVRLHLAGDSTLADKHPKDFPETGWGTPFATFFGDALQVINYAQNGRSTRSFRDEGLWDQLLAAIQPGDWVIIQFGHNDEAKHKRERYSSPAQFEANLTRFVREVRERNATPILATPVTRRKFSGDLIVETHPLYSERVANVAKAQNILLLDLDSITRDWFSAQGDAASRLRFMHLAPGDHPNYPVGVSDNTHFNELGAREVAQLVLRELRLLKHPLIQYLRTPDPKHLQLEYTVERPSH</sequence>
<dbReference type="CDD" id="cd01821">
    <property type="entry name" value="Rhamnogalacturan_acetylesterase_like"/>
    <property type="match status" value="1"/>
</dbReference>
<dbReference type="InterPro" id="IPR013830">
    <property type="entry name" value="SGNH_hydro"/>
</dbReference>
<dbReference type="PANTHER" id="PTHR43695:SF1">
    <property type="entry name" value="RHAMNOGALACTURONAN ACETYLESTERASE"/>
    <property type="match status" value="1"/>
</dbReference>
<dbReference type="OrthoDB" id="191551at2"/>
<feature type="domain" description="SGNH hydrolase-type esterase" evidence="4">
    <location>
        <begin position="35"/>
        <end position="226"/>
    </location>
</feature>
<proteinExistence type="inferred from homology"/>
<dbReference type="EMBL" id="CP003746">
    <property type="protein sequence ID" value="AFU99254.1"/>
    <property type="molecule type" value="Genomic_DNA"/>
</dbReference>
<reference evidence="5 6" key="1">
    <citation type="journal article" date="2013" name="Genome Announc.">
        <title>Complete genome sequence of Simiduia agarivorans SA1(T), a marine bacterium able to degrade a variety of polysaccharides.</title>
        <authorList>
            <person name="Lin S.Y."/>
            <person name="Shieh W.Y."/>
            <person name="Chen J.S."/>
            <person name="Tang S.L."/>
        </authorList>
    </citation>
    <scope>NUCLEOTIDE SEQUENCE [LARGE SCALE GENOMIC DNA]</scope>
    <source>
        <strain evidence="6">DSM 21679 / JCM 13881 / BCRC 17597 / SA1</strain>
    </source>
</reference>
<dbReference type="InterPro" id="IPR036514">
    <property type="entry name" value="SGNH_hydro_sf"/>
</dbReference>
<keyword evidence="2" id="KW-0378">Hydrolase</keyword>
<feature type="signal peptide" evidence="3">
    <location>
        <begin position="1"/>
        <end position="23"/>
    </location>
</feature>
<evidence type="ECO:0000256" key="3">
    <source>
        <dbReference type="SAM" id="SignalP"/>
    </source>
</evidence>
<dbReference type="eggNOG" id="COG2755">
    <property type="taxonomic scope" value="Bacteria"/>
</dbReference>
<name>K4KJE7_SIMAS</name>
<dbReference type="KEGG" id="saga:M5M_10365"/>
<organism evidence="5 6">
    <name type="scientific">Simiduia agarivorans (strain DSM 21679 / JCM 13881 / BCRC 17597 / SA1)</name>
    <dbReference type="NCBI Taxonomy" id="1117647"/>
    <lineage>
        <taxon>Bacteria</taxon>
        <taxon>Pseudomonadati</taxon>
        <taxon>Pseudomonadota</taxon>
        <taxon>Gammaproteobacteria</taxon>
        <taxon>Cellvibrionales</taxon>
        <taxon>Cellvibrionaceae</taxon>
        <taxon>Simiduia</taxon>
    </lineage>
</organism>
<dbReference type="AlphaFoldDB" id="K4KJE7"/>
<dbReference type="PANTHER" id="PTHR43695">
    <property type="entry name" value="PUTATIVE (AFU_ORTHOLOGUE AFUA_2G17250)-RELATED"/>
    <property type="match status" value="1"/>
</dbReference>
<dbReference type="GO" id="GO:0016788">
    <property type="term" value="F:hydrolase activity, acting on ester bonds"/>
    <property type="evidence" value="ECO:0007669"/>
    <property type="project" value="UniProtKB-ARBA"/>
</dbReference>
<dbReference type="SUPFAM" id="SSF52266">
    <property type="entry name" value="SGNH hydrolase"/>
    <property type="match status" value="1"/>
</dbReference>
<keyword evidence="6" id="KW-1185">Reference proteome</keyword>
<evidence type="ECO:0000313" key="5">
    <source>
        <dbReference type="EMBL" id="AFU99254.1"/>
    </source>
</evidence>
<evidence type="ECO:0000256" key="1">
    <source>
        <dbReference type="ARBA" id="ARBA00008668"/>
    </source>
</evidence>
<keyword evidence="3" id="KW-0732">Signal</keyword>
<evidence type="ECO:0000313" key="6">
    <source>
        <dbReference type="Proteomes" id="UP000000466"/>
    </source>
</evidence>
<comment type="similarity">
    <text evidence="1">Belongs to the 'GDSL' lipolytic enzyme family.</text>
</comment>
<dbReference type="STRING" id="1117647.M5M_10365"/>
<dbReference type="Gene3D" id="3.40.50.1110">
    <property type="entry name" value="SGNH hydrolase"/>
    <property type="match status" value="1"/>
</dbReference>
<dbReference type="InterPro" id="IPR037459">
    <property type="entry name" value="RhgT-like"/>
</dbReference>
<dbReference type="Pfam" id="PF13472">
    <property type="entry name" value="Lipase_GDSL_2"/>
    <property type="match status" value="1"/>
</dbReference>
<evidence type="ECO:0000256" key="2">
    <source>
        <dbReference type="ARBA" id="ARBA00022801"/>
    </source>
</evidence>